<accession>A0A8C3HGY8</accession>
<name>A0A8C3HGY8_CHRPI</name>
<evidence type="ECO:0000313" key="5">
    <source>
        <dbReference type="Ensembl" id="ENSCPBP00000018014.1"/>
    </source>
</evidence>
<keyword evidence="4" id="KW-1133">Transmembrane helix</keyword>
<keyword evidence="4" id="KW-0472">Membrane</keyword>
<dbReference type="GeneTree" id="ENSGT00940000168610"/>
<dbReference type="AlphaFoldDB" id="A0A8C3HGY8"/>
<evidence type="ECO:0000256" key="4">
    <source>
        <dbReference type="SAM" id="Phobius"/>
    </source>
</evidence>
<dbReference type="GO" id="GO:0019901">
    <property type="term" value="F:protein kinase binding"/>
    <property type="evidence" value="ECO:0007669"/>
    <property type="project" value="InterPro"/>
</dbReference>
<dbReference type="OMA" id="WPRVENQ"/>
<reference evidence="5" key="2">
    <citation type="submission" date="2025-09" db="UniProtKB">
        <authorList>
            <consortium name="Ensembl"/>
        </authorList>
    </citation>
    <scope>IDENTIFICATION</scope>
</reference>
<comment type="similarity">
    <text evidence="1">Belongs to the CNPPD1 family.</text>
</comment>
<feature type="region of interest" description="Disordered" evidence="3">
    <location>
        <begin position="321"/>
        <end position="346"/>
    </location>
</feature>
<dbReference type="GO" id="GO:0005634">
    <property type="term" value="C:nucleus"/>
    <property type="evidence" value="ECO:0007669"/>
    <property type="project" value="TreeGrafter"/>
</dbReference>
<dbReference type="GO" id="GO:0016538">
    <property type="term" value="F:cyclin-dependent protein serine/threonine kinase regulator activity"/>
    <property type="evidence" value="ECO:0007669"/>
    <property type="project" value="TreeGrafter"/>
</dbReference>
<dbReference type="PANTHER" id="PTHR15615">
    <property type="match status" value="1"/>
</dbReference>
<dbReference type="GO" id="GO:0000307">
    <property type="term" value="C:cyclin-dependent protein kinase holoenzyme complex"/>
    <property type="evidence" value="ECO:0007669"/>
    <property type="project" value="TreeGrafter"/>
</dbReference>
<evidence type="ECO:0000256" key="2">
    <source>
        <dbReference type="ARBA" id="ARBA00040808"/>
    </source>
</evidence>
<keyword evidence="4" id="KW-0812">Transmembrane</keyword>
<organism evidence="5 6">
    <name type="scientific">Chrysemys picta bellii</name>
    <name type="common">Western painted turtle</name>
    <name type="synonym">Emys bellii</name>
    <dbReference type="NCBI Taxonomy" id="8478"/>
    <lineage>
        <taxon>Eukaryota</taxon>
        <taxon>Metazoa</taxon>
        <taxon>Chordata</taxon>
        <taxon>Craniata</taxon>
        <taxon>Vertebrata</taxon>
        <taxon>Euteleostomi</taxon>
        <taxon>Archelosauria</taxon>
        <taxon>Testudinata</taxon>
        <taxon>Testudines</taxon>
        <taxon>Cryptodira</taxon>
        <taxon>Durocryptodira</taxon>
        <taxon>Testudinoidea</taxon>
        <taxon>Emydidae</taxon>
        <taxon>Chrysemys</taxon>
    </lineage>
</organism>
<evidence type="ECO:0000256" key="1">
    <source>
        <dbReference type="ARBA" id="ARBA00038508"/>
    </source>
</evidence>
<dbReference type="InterPro" id="IPR013922">
    <property type="entry name" value="Cyclin_PHO80-like"/>
</dbReference>
<feature type="transmembrane region" description="Helical" evidence="4">
    <location>
        <begin position="207"/>
        <end position="229"/>
    </location>
</feature>
<reference evidence="5" key="1">
    <citation type="submission" date="2025-08" db="UniProtKB">
        <authorList>
            <consortium name="Ensembl"/>
        </authorList>
    </citation>
    <scope>IDENTIFICATION</scope>
</reference>
<dbReference type="Ensembl" id="ENSCPBT00000021286.1">
    <property type="protein sequence ID" value="ENSCPBP00000018014.1"/>
    <property type="gene ID" value="ENSCPBG00000013167.1"/>
</dbReference>
<dbReference type="PANTHER" id="PTHR15615:SF108">
    <property type="entry name" value="PROTEIN CNPPD1"/>
    <property type="match status" value="1"/>
</dbReference>
<evidence type="ECO:0000256" key="3">
    <source>
        <dbReference type="SAM" id="MobiDB-lite"/>
    </source>
</evidence>
<proteinExistence type="inferred from homology"/>
<dbReference type="Proteomes" id="UP000694380">
    <property type="component" value="Unplaced"/>
</dbReference>
<evidence type="ECO:0000313" key="6">
    <source>
        <dbReference type="Proteomes" id="UP000694380"/>
    </source>
</evidence>
<keyword evidence="6" id="KW-1185">Reference proteome</keyword>
<protein>
    <recommendedName>
        <fullName evidence="2">Protein CNPPD1</fullName>
    </recommendedName>
</protein>
<sequence>MELDGLRLDEEGTFSLSGFQEFTFLPGHQQLSERVRKRLYYGWDKDCSLDNLSSPVADIAVELLQKAAPSPIRRLQKKYVCHVSRLSAVQCAQLAGRERFLPAREHRFEHLKKRHGQQRVRGRGLACRSGDWPGALAGTALAPVGGDWSLYTDPKELFEVLSWLEGCVAKRQGTQRGWFTYTDLCVLLEQSLWQHALGQFYQQVAKLACLLGVMYLTGIAAVFASVAVVHQVVCVRSAGPAALRPLLFPMDGGRPLGSGAPLAPCVTQLPDPGLGATALYLWGSVLTALSYTEAPGSAIQTSPRQEPPLCPNCLKLRSGRSTCERSNRTSPSSPFTQPAPFGLGLGPARPDWPDPLALKQCSLEAAMDLGRIKSFIFPS</sequence>